<evidence type="ECO:0000259" key="7">
    <source>
        <dbReference type="Pfam" id="PF02687"/>
    </source>
</evidence>
<dbReference type="PANTHER" id="PTHR30572">
    <property type="entry name" value="MEMBRANE COMPONENT OF TRANSPORTER-RELATED"/>
    <property type="match status" value="1"/>
</dbReference>
<keyword evidence="10" id="KW-1185">Reference proteome</keyword>
<dbReference type="InterPro" id="IPR003838">
    <property type="entry name" value="ABC3_permease_C"/>
</dbReference>
<gene>
    <name evidence="9" type="ORF">SAMN05421640_3219</name>
</gene>
<dbReference type="GO" id="GO:0005886">
    <property type="term" value="C:plasma membrane"/>
    <property type="evidence" value="ECO:0007669"/>
    <property type="project" value="UniProtKB-SubCell"/>
</dbReference>
<keyword evidence="4 6" id="KW-1133">Transmembrane helix</keyword>
<dbReference type="AlphaFoldDB" id="A0A239LFC0"/>
<dbReference type="OrthoDB" id="5933722at2"/>
<dbReference type="RefSeq" id="WP_089357888.1">
    <property type="nucleotide sequence ID" value="NZ_FZPD01000005.1"/>
</dbReference>
<keyword evidence="2" id="KW-1003">Cell membrane</keyword>
<name>A0A239LFC0_EKHLU</name>
<evidence type="ECO:0000256" key="3">
    <source>
        <dbReference type="ARBA" id="ARBA00022692"/>
    </source>
</evidence>
<feature type="transmembrane region" description="Helical" evidence="6">
    <location>
        <begin position="772"/>
        <end position="793"/>
    </location>
</feature>
<feature type="domain" description="MacB-like periplasmic core" evidence="8">
    <location>
        <begin position="20"/>
        <end position="234"/>
    </location>
</feature>
<feature type="transmembrane region" description="Helical" evidence="6">
    <location>
        <begin position="387"/>
        <end position="409"/>
    </location>
</feature>
<comment type="subcellular location">
    <subcellularLocation>
        <location evidence="1">Cell membrane</location>
        <topology evidence="1">Multi-pass membrane protein</topology>
    </subcellularLocation>
</comment>
<dbReference type="Proteomes" id="UP000198393">
    <property type="component" value="Unassembled WGS sequence"/>
</dbReference>
<feature type="domain" description="ABC3 transporter permease C-terminal" evidence="7">
    <location>
        <begin position="693"/>
        <end position="801"/>
    </location>
</feature>
<evidence type="ECO:0000259" key="8">
    <source>
        <dbReference type="Pfam" id="PF12704"/>
    </source>
</evidence>
<evidence type="ECO:0000256" key="5">
    <source>
        <dbReference type="ARBA" id="ARBA00023136"/>
    </source>
</evidence>
<feature type="transmembrane region" description="Helical" evidence="6">
    <location>
        <begin position="430"/>
        <end position="454"/>
    </location>
</feature>
<feature type="transmembrane region" description="Helical" evidence="6">
    <location>
        <begin position="689"/>
        <end position="713"/>
    </location>
</feature>
<protein>
    <submittedName>
        <fullName evidence="9">Putative ABC transport system permease protein</fullName>
    </submittedName>
</protein>
<dbReference type="InterPro" id="IPR050250">
    <property type="entry name" value="Macrolide_Exporter_MacB"/>
</dbReference>
<evidence type="ECO:0000256" key="6">
    <source>
        <dbReference type="SAM" id="Phobius"/>
    </source>
</evidence>
<feature type="transmembrane region" description="Helical" evidence="6">
    <location>
        <begin position="291"/>
        <end position="313"/>
    </location>
</feature>
<reference evidence="9 10" key="1">
    <citation type="submission" date="2017-06" db="EMBL/GenBank/DDBJ databases">
        <authorList>
            <person name="Kim H.J."/>
            <person name="Triplett B.A."/>
        </authorList>
    </citation>
    <scope>NUCLEOTIDE SEQUENCE [LARGE SCALE GENOMIC DNA]</scope>
    <source>
        <strain evidence="9 10">DSM 19307</strain>
    </source>
</reference>
<accession>A0A239LFC0</accession>
<dbReference type="InterPro" id="IPR025857">
    <property type="entry name" value="MacB_PCD"/>
</dbReference>
<feature type="domain" description="ABC3 transporter permease C-terminal" evidence="7">
    <location>
        <begin position="297"/>
        <end position="414"/>
    </location>
</feature>
<evidence type="ECO:0000256" key="1">
    <source>
        <dbReference type="ARBA" id="ARBA00004651"/>
    </source>
</evidence>
<feature type="transmembrane region" description="Helical" evidence="6">
    <location>
        <begin position="741"/>
        <end position="760"/>
    </location>
</feature>
<organism evidence="9 10">
    <name type="scientific">Ekhidna lutea</name>
    <dbReference type="NCBI Taxonomy" id="447679"/>
    <lineage>
        <taxon>Bacteria</taxon>
        <taxon>Pseudomonadati</taxon>
        <taxon>Bacteroidota</taxon>
        <taxon>Cytophagia</taxon>
        <taxon>Cytophagales</taxon>
        <taxon>Reichenbachiellaceae</taxon>
        <taxon>Ekhidna</taxon>
    </lineage>
</organism>
<evidence type="ECO:0000256" key="2">
    <source>
        <dbReference type="ARBA" id="ARBA00022475"/>
    </source>
</evidence>
<dbReference type="GO" id="GO:0022857">
    <property type="term" value="F:transmembrane transporter activity"/>
    <property type="evidence" value="ECO:0007669"/>
    <property type="project" value="TreeGrafter"/>
</dbReference>
<evidence type="ECO:0000256" key="4">
    <source>
        <dbReference type="ARBA" id="ARBA00022989"/>
    </source>
</evidence>
<feature type="domain" description="MacB-like periplasmic core" evidence="8">
    <location>
        <begin position="435"/>
        <end position="656"/>
    </location>
</feature>
<keyword evidence="3 6" id="KW-0812">Transmembrane</keyword>
<dbReference type="EMBL" id="FZPD01000005">
    <property type="protein sequence ID" value="SNT29035.1"/>
    <property type="molecule type" value="Genomic_DNA"/>
</dbReference>
<feature type="transmembrane region" description="Helical" evidence="6">
    <location>
        <begin position="21"/>
        <end position="41"/>
    </location>
</feature>
<evidence type="ECO:0000313" key="10">
    <source>
        <dbReference type="Proteomes" id="UP000198393"/>
    </source>
</evidence>
<sequence>MFKNLIVSALRSLRKKPAFSAINILGLALGMATCLTILLYVNHEISFDEFQKDNVYRIALNRVYPEREVDYTFIPHSIGPQLVKDFPEVQSQARFFKPNNVATFQYEDKTLTEEHFVIGDSTIFSIMSIEFIEGDPKTALVEDNSIVLSESTAKKFFGDQSAIGKILGTPGGNSVEVTAIVADYPNKSHFEFGAIIPLHSIPFFRQSNWAGFSTLTYIELVDGADPDDFEEKIPAFIKQYAEGEIQQRNGISYDEYIAAGNGYNYYLQPIKDIYLISHISGELKPNGNITYVYIFSIAAAFILLIACINFMNLATARSVERAKEVGIRKVMGSHKKQLVAQFLSESTFVAVISAVIALLITYLSEGNFAQLAGKNLSLLEFLTTPNIIILIVSVLIIGILAGLYPAFFISSYSPIGIMRGNLKTSKKGVGLRNALVVLQFTISIALISATLLIYNQMDYLLKKPLGFEKEQLVVIENGFSINNDPNNPNWERFETFKNEIASLPNIAGAGYTSALPGDILQGFIVRVPGYGEKESLVTRMISADDDFLTNMNMEILEGRNFSKNYNDSLSVIINLTTKDKLGFTDPIGKKIIHVDDSSQVSYTVVGVVDDFHFESLHTEVEPMIITKMGSAQSFVNKYAIKIDGDNIQQALASMEEVWGRFVPNAPFRYYFLDESLEQFYQSEQTSGKLFTAFTSLAIIVACIGLLGLSAFIINQKRKEIGVRKVLGGSVFSIVFLLSKDILKLILIATLIAIPAAYFWADSWLQNFAYSTGVSWLVFVFAGVGALLIALITVSFQSTKAAMANPVDSLKDE</sequence>
<feature type="transmembrane region" description="Helical" evidence="6">
    <location>
        <begin position="338"/>
        <end position="363"/>
    </location>
</feature>
<evidence type="ECO:0000313" key="9">
    <source>
        <dbReference type="EMBL" id="SNT29035.1"/>
    </source>
</evidence>
<dbReference type="Pfam" id="PF12704">
    <property type="entry name" value="MacB_PCD"/>
    <property type="match status" value="2"/>
</dbReference>
<dbReference type="PANTHER" id="PTHR30572:SF18">
    <property type="entry name" value="ABC-TYPE MACROLIDE FAMILY EXPORT SYSTEM PERMEASE COMPONENT 2"/>
    <property type="match status" value="1"/>
</dbReference>
<dbReference type="Pfam" id="PF02687">
    <property type="entry name" value="FtsX"/>
    <property type="match status" value="2"/>
</dbReference>
<proteinExistence type="predicted"/>
<keyword evidence="5 6" id="KW-0472">Membrane</keyword>